<dbReference type="GO" id="GO:0005829">
    <property type="term" value="C:cytosol"/>
    <property type="evidence" value="ECO:0007669"/>
    <property type="project" value="TreeGrafter"/>
</dbReference>
<evidence type="ECO:0000256" key="9">
    <source>
        <dbReference type="ARBA" id="ARBA00071401"/>
    </source>
</evidence>
<dbReference type="SUPFAM" id="SSF52418">
    <property type="entry name" value="Nucleoside phosphorylase/phosphoribosyltransferase catalytic domain"/>
    <property type="match status" value="1"/>
</dbReference>
<gene>
    <name evidence="12" type="ORF">WICMUC_003238</name>
</gene>
<evidence type="ECO:0000259" key="11">
    <source>
        <dbReference type="Pfam" id="PF02885"/>
    </source>
</evidence>
<comment type="similarity">
    <text evidence="8">Belongs to the anthranilate phosphoribosyltransferase family.</text>
</comment>
<comment type="pathway">
    <text evidence="1">Amino-acid biosynthesis; L-tryptophan biosynthesis; L-tryptophan from chorismate: step 2/5.</text>
</comment>
<dbReference type="InterPro" id="IPR017459">
    <property type="entry name" value="Glycosyl_Trfase_fam3_N_dom"/>
</dbReference>
<keyword evidence="3" id="KW-0028">Amino-acid biosynthesis</keyword>
<evidence type="ECO:0000256" key="7">
    <source>
        <dbReference type="ARBA" id="ARBA00023141"/>
    </source>
</evidence>
<evidence type="ECO:0000313" key="12">
    <source>
        <dbReference type="EMBL" id="KAH3674401.1"/>
    </source>
</evidence>
<dbReference type="GO" id="GO:0000162">
    <property type="term" value="P:L-tryptophan biosynthetic process"/>
    <property type="evidence" value="ECO:0007669"/>
    <property type="project" value="UniProtKB-KW"/>
</dbReference>
<dbReference type="Pfam" id="PF02885">
    <property type="entry name" value="Glycos_trans_3N"/>
    <property type="match status" value="1"/>
</dbReference>
<evidence type="ECO:0000256" key="8">
    <source>
        <dbReference type="ARBA" id="ARBA00061500"/>
    </source>
</evidence>
<evidence type="ECO:0000256" key="5">
    <source>
        <dbReference type="ARBA" id="ARBA00022679"/>
    </source>
</evidence>
<protein>
    <recommendedName>
        <fullName evidence="9">Anthranilate phosphoribosyltransferase</fullName>
        <ecNumber evidence="2">2.4.2.18</ecNumber>
    </recommendedName>
</protein>
<sequence length="363" mass="38586">MSTVNADKVLTPFIKSLLIEPPNLTPQDLALVIKLIVEGVPSDVQIASFLTALRVKGLDHHSEYIAAAARAVLEYSDIIPSESVQNRAFVDIVGTGGDGQNTFNVSTSSAIVAAGIGIDVCKHGGKASTSTSGAGDLLSALDIDLSKVKIETAPKLLSLSKFVFLLAPNFHPAMKKVAPIRSKIGIPTIFNILGPLLNPAPLKARIIGVYSESLGRVFAEAVLQLDKAKGITANSMIVWGAVGLDEISPIGRTKIWTVDSREGKITESYISPKDFGLKDHSLESVASGTPQENAKLLEEILNGKYSEGHPVYDYIVMNTAALAVISDKAKNWQDGKQLAIEAITTGNALKALEQFKSATKSTL</sequence>
<dbReference type="InterPro" id="IPR000312">
    <property type="entry name" value="Glycosyl_Trfase_fam3"/>
</dbReference>
<accession>A0A9P8TCS9</accession>
<dbReference type="NCBIfam" id="TIGR01245">
    <property type="entry name" value="trpD"/>
    <property type="match status" value="1"/>
</dbReference>
<evidence type="ECO:0000256" key="6">
    <source>
        <dbReference type="ARBA" id="ARBA00022822"/>
    </source>
</evidence>
<dbReference type="InterPro" id="IPR036320">
    <property type="entry name" value="Glycosyl_Trfase_fam3_N_dom_sf"/>
</dbReference>
<evidence type="ECO:0000256" key="4">
    <source>
        <dbReference type="ARBA" id="ARBA00022676"/>
    </source>
</evidence>
<dbReference type="OrthoDB" id="427800at2759"/>
<evidence type="ECO:0000256" key="1">
    <source>
        <dbReference type="ARBA" id="ARBA00004907"/>
    </source>
</evidence>
<dbReference type="EC" id="2.4.2.18" evidence="2"/>
<dbReference type="PANTHER" id="PTHR43285">
    <property type="entry name" value="ANTHRANILATE PHOSPHORIBOSYLTRANSFERASE"/>
    <property type="match status" value="1"/>
</dbReference>
<dbReference type="PANTHER" id="PTHR43285:SF2">
    <property type="entry name" value="ANTHRANILATE PHOSPHORIBOSYLTRANSFERASE"/>
    <property type="match status" value="1"/>
</dbReference>
<dbReference type="EMBL" id="JAEUBF010000853">
    <property type="protein sequence ID" value="KAH3674401.1"/>
    <property type="molecule type" value="Genomic_DNA"/>
</dbReference>
<evidence type="ECO:0000259" key="10">
    <source>
        <dbReference type="Pfam" id="PF00591"/>
    </source>
</evidence>
<dbReference type="InterPro" id="IPR005940">
    <property type="entry name" value="Anthranilate_Pribosyl_Tfrase"/>
</dbReference>
<dbReference type="InterPro" id="IPR035902">
    <property type="entry name" value="Nuc_phospho_transferase"/>
</dbReference>
<keyword evidence="5" id="KW-0808">Transferase</keyword>
<evidence type="ECO:0000256" key="3">
    <source>
        <dbReference type="ARBA" id="ARBA00022605"/>
    </source>
</evidence>
<feature type="domain" description="Glycosyl transferase family 3 N-terminal" evidence="11">
    <location>
        <begin position="18"/>
        <end position="75"/>
    </location>
</feature>
<dbReference type="FunFam" id="3.40.1030.10:FF:000002">
    <property type="entry name" value="Anthranilate phosphoribosyltransferase"/>
    <property type="match status" value="1"/>
</dbReference>
<dbReference type="Gene3D" id="1.20.970.10">
    <property type="entry name" value="Transferase, Pyrimidine Nucleoside Phosphorylase, Chain C"/>
    <property type="match status" value="1"/>
</dbReference>
<dbReference type="AlphaFoldDB" id="A0A9P8TCS9"/>
<dbReference type="SUPFAM" id="SSF47648">
    <property type="entry name" value="Nucleoside phosphorylase/phosphoribosyltransferase N-terminal domain"/>
    <property type="match status" value="1"/>
</dbReference>
<name>A0A9P8TCS9_9ASCO</name>
<keyword evidence="13" id="KW-1185">Reference proteome</keyword>
<organism evidence="12 13">
    <name type="scientific">Wickerhamomyces mucosus</name>
    <dbReference type="NCBI Taxonomy" id="1378264"/>
    <lineage>
        <taxon>Eukaryota</taxon>
        <taxon>Fungi</taxon>
        <taxon>Dikarya</taxon>
        <taxon>Ascomycota</taxon>
        <taxon>Saccharomycotina</taxon>
        <taxon>Saccharomycetes</taxon>
        <taxon>Phaffomycetales</taxon>
        <taxon>Wickerhamomycetaceae</taxon>
        <taxon>Wickerhamomyces</taxon>
    </lineage>
</organism>
<keyword evidence="7" id="KW-0057">Aromatic amino acid biosynthesis</keyword>
<reference evidence="12" key="2">
    <citation type="submission" date="2021-01" db="EMBL/GenBank/DDBJ databases">
        <authorList>
            <person name="Schikora-Tamarit M.A."/>
        </authorList>
    </citation>
    <scope>NUCLEOTIDE SEQUENCE</scope>
    <source>
        <strain evidence="12">CBS6341</strain>
    </source>
</reference>
<dbReference type="GO" id="GO:0004048">
    <property type="term" value="F:anthranilate phosphoribosyltransferase activity"/>
    <property type="evidence" value="ECO:0007669"/>
    <property type="project" value="UniProtKB-EC"/>
</dbReference>
<dbReference type="HAMAP" id="MF_00211">
    <property type="entry name" value="TrpD"/>
    <property type="match status" value="1"/>
</dbReference>
<dbReference type="Pfam" id="PF00591">
    <property type="entry name" value="Glycos_transf_3"/>
    <property type="match status" value="1"/>
</dbReference>
<evidence type="ECO:0000313" key="13">
    <source>
        <dbReference type="Proteomes" id="UP000769528"/>
    </source>
</evidence>
<feature type="domain" description="Glycosyl transferase family 3" evidence="10">
    <location>
        <begin position="88"/>
        <end position="349"/>
    </location>
</feature>
<keyword evidence="4" id="KW-0328">Glycosyltransferase</keyword>
<reference evidence="12" key="1">
    <citation type="journal article" date="2021" name="Open Biol.">
        <title>Shared evolutionary footprints suggest mitochondrial oxidative damage underlies multiple complex I losses in fungi.</title>
        <authorList>
            <person name="Schikora-Tamarit M.A."/>
            <person name="Marcet-Houben M."/>
            <person name="Nosek J."/>
            <person name="Gabaldon T."/>
        </authorList>
    </citation>
    <scope>NUCLEOTIDE SEQUENCE</scope>
    <source>
        <strain evidence="12">CBS6341</strain>
    </source>
</reference>
<keyword evidence="6" id="KW-0822">Tryptophan biosynthesis</keyword>
<evidence type="ECO:0000256" key="2">
    <source>
        <dbReference type="ARBA" id="ARBA00011948"/>
    </source>
</evidence>
<comment type="caution">
    <text evidence="12">The sequence shown here is derived from an EMBL/GenBank/DDBJ whole genome shotgun (WGS) entry which is preliminary data.</text>
</comment>
<dbReference type="Gene3D" id="3.40.1030.10">
    <property type="entry name" value="Nucleoside phosphorylase/phosphoribosyltransferase catalytic domain"/>
    <property type="match status" value="1"/>
</dbReference>
<proteinExistence type="inferred from homology"/>
<dbReference type="Proteomes" id="UP000769528">
    <property type="component" value="Unassembled WGS sequence"/>
</dbReference>